<dbReference type="AlphaFoldDB" id="A0A4Y2W7A2"/>
<name>A0A4Y2W7A2_ARAVE</name>
<dbReference type="OrthoDB" id="6472394at2759"/>
<dbReference type="Proteomes" id="UP000499080">
    <property type="component" value="Unassembled WGS sequence"/>
</dbReference>
<evidence type="ECO:0000256" key="1">
    <source>
        <dbReference type="SAM" id="MobiDB-lite"/>
    </source>
</evidence>
<comment type="caution">
    <text evidence="2">The sequence shown here is derived from an EMBL/GenBank/DDBJ whole genome shotgun (WGS) entry which is preliminary data.</text>
</comment>
<feature type="compositionally biased region" description="Basic residues" evidence="1">
    <location>
        <begin position="1"/>
        <end position="10"/>
    </location>
</feature>
<feature type="non-terminal residue" evidence="2">
    <location>
        <position position="1"/>
    </location>
</feature>
<evidence type="ECO:0000313" key="3">
    <source>
        <dbReference type="Proteomes" id="UP000499080"/>
    </source>
</evidence>
<feature type="compositionally biased region" description="Basic and acidic residues" evidence="1">
    <location>
        <begin position="11"/>
        <end position="37"/>
    </location>
</feature>
<dbReference type="EMBL" id="BGPR01057198">
    <property type="protein sequence ID" value="GBO33573.1"/>
    <property type="molecule type" value="Genomic_DNA"/>
</dbReference>
<keyword evidence="3" id="KW-1185">Reference proteome</keyword>
<sequence>RGRKRKRTVRRKEALEEERRKHEVEEKRRNEEIEDRTRKEQMEFKLQKLRLENERYKNESDRAVTAELSAKPKINLHSILRKFDPRSNDISLYLILFERQAKRAEIQKKHWVSYLIGLLPSEMSQIITENMRKREQYSTRIDTHKDYYICGLSHLARDCPQRYQVSIANKKEQNQDNDVSTAEIQLYHLKPEKSPHLPSNIPINAPHYDATVVSEKEVKTPIDSGAQIPVINGKFLSQGKLTTGKIILTSTFGERIEPGLTKFLVLLKSEHKDKFYRPIQILTALSSRIQEQLIIPTNIYQLLKSSTEDSGKRKTELLQPRLAIQRTNGELSKLGNGGFGELKRDIERLREDLERLWWQRIPSKNEAVSTEKGSEDIESDVQPESCITENPLKATAYRLVDSENKGGHSNTCVSDDEFSNDRIISKLTTAWMQSSSTSLPGLSIEGSRTYQDQTV</sequence>
<gene>
    <name evidence="2" type="ORF">AVEN_97056_1</name>
</gene>
<feature type="region of interest" description="Disordered" evidence="1">
    <location>
        <begin position="1"/>
        <end position="37"/>
    </location>
</feature>
<protein>
    <submittedName>
        <fullName evidence="2">Uncharacterized protein</fullName>
    </submittedName>
</protein>
<accession>A0A4Y2W7A2</accession>
<proteinExistence type="predicted"/>
<reference evidence="2 3" key="1">
    <citation type="journal article" date="2019" name="Sci. Rep.">
        <title>Orb-weaving spider Araneus ventricosus genome elucidates the spidroin gene catalogue.</title>
        <authorList>
            <person name="Kono N."/>
            <person name="Nakamura H."/>
            <person name="Ohtoshi R."/>
            <person name="Moran D.A.P."/>
            <person name="Shinohara A."/>
            <person name="Yoshida Y."/>
            <person name="Fujiwara M."/>
            <person name="Mori M."/>
            <person name="Tomita M."/>
            <person name="Arakawa K."/>
        </authorList>
    </citation>
    <scope>NUCLEOTIDE SEQUENCE [LARGE SCALE GENOMIC DNA]</scope>
</reference>
<dbReference type="PANTHER" id="PTHR46888">
    <property type="entry name" value="ZINC KNUCKLE DOMAINCONTAINING PROTEIN-RELATED"/>
    <property type="match status" value="1"/>
</dbReference>
<organism evidence="2 3">
    <name type="scientific">Araneus ventricosus</name>
    <name type="common">Orbweaver spider</name>
    <name type="synonym">Epeira ventricosa</name>
    <dbReference type="NCBI Taxonomy" id="182803"/>
    <lineage>
        <taxon>Eukaryota</taxon>
        <taxon>Metazoa</taxon>
        <taxon>Ecdysozoa</taxon>
        <taxon>Arthropoda</taxon>
        <taxon>Chelicerata</taxon>
        <taxon>Arachnida</taxon>
        <taxon>Araneae</taxon>
        <taxon>Araneomorphae</taxon>
        <taxon>Entelegynae</taxon>
        <taxon>Araneoidea</taxon>
        <taxon>Araneidae</taxon>
        <taxon>Araneus</taxon>
    </lineage>
</organism>
<dbReference type="PANTHER" id="PTHR46888:SF1">
    <property type="entry name" value="RIBONUCLEASE H"/>
    <property type="match status" value="1"/>
</dbReference>
<evidence type="ECO:0000313" key="2">
    <source>
        <dbReference type="EMBL" id="GBO33573.1"/>
    </source>
</evidence>